<dbReference type="GO" id="GO:0003677">
    <property type="term" value="F:DNA binding"/>
    <property type="evidence" value="ECO:0007669"/>
    <property type="project" value="UniProtKB-KW"/>
</dbReference>
<dbReference type="RefSeq" id="WP_123234664.1">
    <property type="nucleotide sequence ID" value="NZ_RJSG01000002.1"/>
</dbReference>
<comment type="caution">
    <text evidence="6">The sequence shown here is derived from an EMBL/GenBank/DDBJ whole genome shotgun (WGS) entry which is preliminary data.</text>
</comment>
<dbReference type="InterPro" id="IPR000551">
    <property type="entry name" value="MerR-type_HTH_dom"/>
</dbReference>
<evidence type="ECO:0000256" key="2">
    <source>
        <dbReference type="ARBA" id="ARBA00023015"/>
    </source>
</evidence>
<dbReference type="SUPFAM" id="SSF46955">
    <property type="entry name" value="Putative DNA-binding domain"/>
    <property type="match status" value="1"/>
</dbReference>
<dbReference type="Proteomes" id="UP000277094">
    <property type="component" value="Unassembled WGS sequence"/>
</dbReference>
<sequence length="286" mass="31278">MDQDRDVAQPQLTIGDLAERTGLSPAVLRMWETRHGFPEPQRIASGHRRYTEADVDLVKQVLRRKEAGIRLEVAIAEASATQAPSSPSIFAELRRRHPTLVTHRLRKSTLIALSWAIEDECCAVAESPVLFGAFQRGDFYGPSAARWTELSRVARSAIVFADHWGGTADEAEGPIRATLAEDAPMRREWAVVCDAFDSTAALSAWELPGQSEVPDRQRLFEAVWTVDPVAVRDAARVGANVAASAGVLAAQPLLYELADPPTPRSTTPTGVTALFNRVVAYVDRLT</sequence>
<dbReference type="SMART" id="SM00422">
    <property type="entry name" value="HTH_MERR"/>
    <property type="match status" value="1"/>
</dbReference>
<dbReference type="InterPro" id="IPR019278">
    <property type="entry name" value="DICT_dom"/>
</dbReference>
<evidence type="ECO:0000313" key="6">
    <source>
        <dbReference type="EMBL" id="RNL80162.1"/>
    </source>
</evidence>
<dbReference type="AlphaFoldDB" id="A0A3N0DX16"/>
<evidence type="ECO:0000256" key="3">
    <source>
        <dbReference type="ARBA" id="ARBA00023125"/>
    </source>
</evidence>
<accession>A0A3N0DX16</accession>
<dbReference type="Gene3D" id="1.10.1660.10">
    <property type="match status" value="1"/>
</dbReference>
<dbReference type="PANTHER" id="PTHR30204:SF69">
    <property type="entry name" value="MERR-FAMILY TRANSCRIPTIONAL REGULATOR"/>
    <property type="match status" value="1"/>
</dbReference>
<keyword evidence="2" id="KW-0805">Transcription regulation</keyword>
<evidence type="ECO:0000313" key="7">
    <source>
        <dbReference type="Proteomes" id="UP000277094"/>
    </source>
</evidence>
<gene>
    <name evidence="6" type="ORF">EFL95_14760</name>
</gene>
<proteinExistence type="predicted"/>
<keyword evidence="7" id="KW-1185">Reference proteome</keyword>
<dbReference type="OrthoDB" id="9800334at2"/>
<keyword evidence="3" id="KW-0238">DNA-binding</keyword>
<dbReference type="PROSITE" id="PS50937">
    <property type="entry name" value="HTH_MERR_2"/>
    <property type="match status" value="1"/>
</dbReference>
<organism evidence="6 7">
    <name type="scientific">Nocardioides marmorisolisilvae</name>
    <dbReference type="NCBI Taxonomy" id="1542737"/>
    <lineage>
        <taxon>Bacteria</taxon>
        <taxon>Bacillati</taxon>
        <taxon>Actinomycetota</taxon>
        <taxon>Actinomycetes</taxon>
        <taxon>Propionibacteriales</taxon>
        <taxon>Nocardioidaceae</taxon>
        <taxon>Nocardioides</taxon>
    </lineage>
</organism>
<reference evidence="6 7" key="1">
    <citation type="submission" date="2018-11" db="EMBL/GenBank/DDBJ databases">
        <authorList>
            <person name="Li F."/>
        </authorList>
    </citation>
    <scope>NUCLEOTIDE SEQUENCE [LARGE SCALE GENOMIC DNA]</scope>
    <source>
        <strain evidence="6 7">KIS18-7</strain>
    </source>
</reference>
<dbReference type="Pfam" id="PF13411">
    <property type="entry name" value="MerR_1"/>
    <property type="match status" value="1"/>
</dbReference>
<name>A0A3N0DX16_9ACTN</name>
<evidence type="ECO:0000259" key="5">
    <source>
        <dbReference type="PROSITE" id="PS50937"/>
    </source>
</evidence>
<evidence type="ECO:0000256" key="1">
    <source>
        <dbReference type="ARBA" id="ARBA00022491"/>
    </source>
</evidence>
<dbReference type="InterPro" id="IPR047057">
    <property type="entry name" value="MerR_fam"/>
</dbReference>
<dbReference type="GO" id="GO:0003700">
    <property type="term" value="F:DNA-binding transcription factor activity"/>
    <property type="evidence" value="ECO:0007669"/>
    <property type="project" value="InterPro"/>
</dbReference>
<keyword evidence="4" id="KW-0804">Transcription</keyword>
<dbReference type="Pfam" id="PF10069">
    <property type="entry name" value="DICT"/>
    <property type="match status" value="1"/>
</dbReference>
<dbReference type="PANTHER" id="PTHR30204">
    <property type="entry name" value="REDOX-CYCLING DRUG-SENSING TRANSCRIPTIONAL ACTIVATOR SOXR"/>
    <property type="match status" value="1"/>
</dbReference>
<feature type="domain" description="HTH merR-type" evidence="5">
    <location>
        <begin position="11"/>
        <end position="80"/>
    </location>
</feature>
<dbReference type="EMBL" id="RJSG01000002">
    <property type="protein sequence ID" value="RNL80162.1"/>
    <property type="molecule type" value="Genomic_DNA"/>
</dbReference>
<keyword evidence="1" id="KW-0678">Repressor</keyword>
<dbReference type="InterPro" id="IPR009061">
    <property type="entry name" value="DNA-bd_dom_put_sf"/>
</dbReference>
<evidence type="ECO:0000256" key="4">
    <source>
        <dbReference type="ARBA" id="ARBA00023163"/>
    </source>
</evidence>
<protein>
    <submittedName>
        <fullName evidence="6">MerR family transcriptional regulator</fullName>
    </submittedName>
</protein>